<evidence type="ECO:0000256" key="3">
    <source>
        <dbReference type="ARBA" id="ARBA00022553"/>
    </source>
</evidence>
<sequence length="692" mass="70170">MPPGTGFASRLQRRRLLAGFGLGALVAASRPLAAAEPEDAALARLGQALADVLEAELRRIEAGLRTAAAAMAPPGTANGGALDILALDRLVRAAAAALDVPVLGFDPMLAPLADSALPAGTPLPASPAAELAADALGAMRTAVAPFGADPVRIGVAVPVGGGAAGRAQAVLLAAPAAPDLLGGLAAVLARIPEAGEVSVRLVALGAGQDAPQTIAWAGRDPVGAPDDRRVTRALAGAPRLALLLSGPAAPPPPEPTALPVVASAVPVLAELPAAPPAPVPAPRAGLDTPLLTVVGLGAAGVGALAATLLASIGLRQARRGAGRKAAALAAAEQEARHALAELRAIHDTIPTGLALLDPEGRLLSANLHLAALAGLAPEALPGRRLADVLPPPLAEAITAGQAQVQREGRPALDAAVVVQAAGPLRHERHLLVSCHPVRDATGRIEAVSTTVQDVTARARAEAGRDLLVQELNHRVKNTLATVQTIAQQTMRQAGDDPAGFQRSFGERLRALARAHDLLTAHGWGPTQLGPVLEAALAPWLADRRIAVEPGPEALLRPAQAQALVLALHELATNAAKYGALSVEEGRVQAGWSVNEADEVELRWSETGGPRVKEPSRRGFGTRLLGQVLRQDLGNGAVPEVVFDPRGVRATVRFRPAGLAAAPDGEVAQSAKVSGWNSSSGATSRAASPSAIA</sequence>
<accession>A0A317FI89</accession>
<evidence type="ECO:0000259" key="9">
    <source>
        <dbReference type="PROSITE" id="PS50112"/>
    </source>
</evidence>
<dbReference type="GO" id="GO:0005524">
    <property type="term" value="F:ATP binding"/>
    <property type="evidence" value="ECO:0007669"/>
    <property type="project" value="UniProtKB-KW"/>
</dbReference>
<dbReference type="EMBL" id="QGNA01000001">
    <property type="protein sequence ID" value="PWS38821.1"/>
    <property type="molecule type" value="Genomic_DNA"/>
</dbReference>
<dbReference type="Pfam" id="PF07536">
    <property type="entry name" value="HWE_HK"/>
    <property type="match status" value="1"/>
</dbReference>
<dbReference type="Gene3D" id="3.30.450.20">
    <property type="entry name" value="PAS domain"/>
    <property type="match status" value="1"/>
</dbReference>
<feature type="region of interest" description="Disordered" evidence="8">
    <location>
        <begin position="660"/>
        <end position="692"/>
    </location>
</feature>
<evidence type="ECO:0000256" key="6">
    <source>
        <dbReference type="ARBA" id="ARBA00022777"/>
    </source>
</evidence>
<name>A0A317FI89_9PROT</name>
<dbReference type="NCBIfam" id="TIGR00229">
    <property type="entry name" value="sensory_box"/>
    <property type="match status" value="1"/>
</dbReference>
<dbReference type="OrthoDB" id="341208at2"/>
<evidence type="ECO:0000256" key="1">
    <source>
        <dbReference type="ARBA" id="ARBA00000085"/>
    </source>
</evidence>
<organism evidence="10 11">
    <name type="scientific">Falsiroseomonas bella</name>
    <dbReference type="NCBI Taxonomy" id="2184016"/>
    <lineage>
        <taxon>Bacteria</taxon>
        <taxon>Pseudomonadati</taxon>
        <taxon>Pseudomonadota</taxon>
        <taxon>Alphaproteobacteria</taxon>
        <taxon>Acetobacterales</taxon>
        <taxon>Roseomonadaceae</taxon>
        <taxon>Falsiroseomonas</taxon>
    </lineage>
</organism>
<proteinExistence type="predicted"/>
<evidence type="ECO:0000256" key="8">
    <source>
        <dbReference type="SAM" id="MobiDB-lite"/>
    </source>
</evidence>
<reference evidence="11" key="1">
    <citation type="submission" date="2018-05" db="EMBL/GenBank/DDBJ databases">
        <authorList>
            <person name="Du Z."/>
            <person name="Wang X."/>
        </authorList>
    </citation>
    <scope>NUCLEOTIDE SEQUENCE [LARGE SCALE GENOMIC DNA]</scope>
    <source>
        <strain evidence="11">CQN31</strain>
    </source>
</reference>
<keyword evidence="11" id="KW-1185">Reference proteome</keyword>
<dbReference type="PANTHER" id="PTHR41523">
    <property type="entry name" value="TWO-COMPONENT SYSTEM SENSOR PROTEIN"/>
    <property type="match status" value="1"/>
</dbReference>
<dbReference type="InterPro" id="IPR013656">
    <property type="entry name" value="PAS_4"/>
</dbReference>
<gene>
    <name evidence="10" type="ORF">DFH01_06110</name>
</gene>
<dbReference type="Pfam" id="PF08448">
    <property type="entry name" value="PAS_4"/>
    <property type="match status" value="1"/>
</dbReference>
<evidence type="ECO:0000256" key="4">
    <source>
        <dbReference type="ARBA" id="ARBA00022679"/>
    </source>
</evidence>
<protein>
    <recommendedName>
        <fullName evidence="2">histidine kinase</fullName>
        <ecNumber evidence="2">2.7.13.3</ecNumber>
    </recommendedName>
</protein>
<keyword evidence="3" id="KW-0597">Phosphoprotein</keyword>
<dbReference type="SMART" id="SM00911">
    <property type="entry name" value="HWE_HK"/>
    <property type="match status" value="1"/>
</dbReference>
<dbReference type="SUPFAM" id="SSF55785">
    <property type="entry name" value="PYP-like sensor domain (PAS domain)"/>
    <property type="match status" value="1"/>
</dbReference>
<keyword evidence="4" id="KW-0808">Transferase</keyword>
<feature type="compositionally biased region" description="Polar residues" evidence="8">
    <location>
        <begin position="670"/>
        <end position="686"/>
    </location>
</feature>
<dbReference type="InterPro" id="IPR035965">
    <property type="entry name" value="PAS-like_dom_sf"/>
</dbReference>
<dbReference type="PANTHER" id="PTHR41523:SF7">
    <property type="entry name" value="HISTIDINE KINASE"/>
    <property type="match status" value="1"/>
</dbReference>
<dbReference type="PROSITE" id="PS51318">
    <property type="entry name" value="TAT"/>
    <property type="match status" value="1"/>
</dbReference>
<dbReference type="GO" id="GO:0004673">
    <property type="term" value="F:protein histidine kinase activity"/>
    <property type="evidence" value="ECO:0007669"/>
    <property type="project" value="UniProtKB-EC"/>
</dbReference>
<keyword evidence="5" id="KW-0547">Nucleotide-binding</keyword>
<dbReference type="Proteomes" id="UP000245765">
    <property type="component" value="Unassembled WGS sequence"/>
</dbReference>
<keyword evidence="7" id="KW-0067">ATP-binding</keyword>
<evidence type="ECO:0000256" key="7">
    <source>
        <dbReference type="ARBA" id="ARBA00022840"/>
    </source>
</evidence>
<dbReference type="Gene3D" id="3.30.565.10">
    <property type="entry name" value="Histidine kinase-like ATPase, C-terminal domain"/>
    <property type="match status" value="1"/>
</dbReference>
<feature type="domain" description="PAS" evidence="9">
    <location>
        <begin position="338"/>
        <end position="391"/>
    </location>
</feature>
<dbReference type="InterPro" id="IPR000014">
    <property type="entry name" value="PAS"/>
</dbReference>
<evidence type="ECO:0000256" key="5">
    <source>
        <dbReference type="ARBA" id="ARBA00022741"/>
    </source>
</evidence>
<dbReference type="InterPro" id="IPR011102">
    <property type="entry name" value="Sig_transdc_His_kinase_HWE"/>
</dbReference>
<comment type="catalytic activity">
    <reaction evidence="1">
        <text>ATP + protein L-histidine = ADP + protein N-phospho-L-histidine.</text>
        <dbReference type="EC" id="2.7.13.3"/>
    </reaction>
</comment>
<keyword evidence="6" id="KW-0418">Kinase</keyword>
<comment type="caution">
    <text evidence="10">The sequence shown here is derived from an EMBL/GenBank/DDBJ whole genome shotgun (WGS) entry which is preliminary data.</text>
</comment>
<dbReference type="RefSeq" id="WP_109869442.1">
    <property type="nucleotide sequence ID" value="NZ_QGNA01000001.1"/>
</dbReference>
<dbReference type="AlphaFoldDB" id="A0A317FI89"/>
<dbReference type="PROSITE" id="PS50112">
    <property type="entry name" value="PAS"/>
    <property type="match status" value="1"/>
</dbReference>
<dbReference type="InterPro" id="IPR006311">
    <property type="entry name" value="TAT_signal"/>
</dbReference>
<evidence type="ECO:0000313" key="10">
    <source>
        <dbReference type="EMBL" id="PWS38821.1"/>
    </source>
</evidence>
<dbReference type="EC" id="2.7.13.3" evidence="2"/>
<evidence type="ECO:0000256" key="2">
    <source>
        <dbReference type="ARBA" id="ARBA00012438"/>
    </source>
</evidence>
<dbReference type="SMART" id="SM00091">
    <property type="entry name" value="PAS"/>
    <property type="match status" value="1"/>
</dbReference>
<evidence type="ECO:0000313" key="11">
    <source>
        <dbReference type="Proteomes" id="UP000245765"/>
    </source>
</evidence>
<dbReference type="InterPro" id="IPR036890">
    <property type="entry name" value="HATPase_C_sf"/>
</dbReference>